<feature type="transmembrane region" description="Helical" evidence="15">
    <location>
        <begin position="844"/>
        <end position="870"/>
    </location>
</feature>
<dbReference type="GO" id="GO:0008270">
    <property type="term" value="F:zinc ion binding"/>
    <property type="evidence" value="ECO:0007669"/>
    <property type="project" value="UniProtKB-KW"/>
</dbReference>
<comment type="catalytic activity">
    <reaction evidence="1">
        <text>S-ubiquitinyl-[E2 ubiquitin-conjugating enzyme]-L-cysteine + [acceptor protein]-L-lysine = [E2 ubiquitin-conjugating enzyme]-L-cysteine + N(6)-ubiquitinyl-[acceptor protein]-L-lysine.</text>
        <dbReference type="EC" id="2.3.2.27"/>
    </reaction>
</comment>
<feature type="compositionally biased region" description="Acidic residues" evidence="14">
    <location>
        <begin position="360"/>
        <end position="369"/>
    </location>
</feature>
<feature type="transmembrane region" description="Helical" evidence="15">
    <location>
        <begin position="1660"/>
        <end position="1682"/>
    </location>
</feature>
<feature type="transmembrane region" description="Helical" evidence="15">
    <location>
        <begin position="801"/>
        <end position="824"/>
    </location>
</feature>
<keyword evidence="12 15" id="KW-0472">Membrane</keyword>
<dbReference type="GO" id="GO:0036503">
    <property type="term" value="P:ERAD pathway"/>
    <property type="evidence" value="ECO:0007669"/>
    <property type="project" value="TreeGrafter"/>
</dbReference>
<keyword evidence="19" id="KW-1185">Reference proteome</keyword>
<feature type="transmembrane region" description="Helical" evidence="15">
    <location>
        <begin position="1017"/>
        <end position="1035"/>
    </location>
</feature>
<dbReference type="SMART" id="SM00744">
    <property type="entry name" value="RINGv"/>
    <property type="match status" value="1"/>
</dbReference>
<keyword evidence="7" id="KW-0479">Metal-binding</keyword>
<feature type="transmembrane region" description="Helical" evidence="15">
    <location>
        <begin position="1216"/>
        <end position="1234"/>
    </location>
</feature>
<feature type="transmembrane region" description="Helical" evidence="15">
    <location>
        <begin position="1404"/>
        <end position="1427"/>
    </location>
</feature>
<feature type="transmembrane region" description="Helical" evidence="15">
    <location>
        <begin position="1173"/>
        <end position="1196"/>
    </location>
</feature>
<reference evidence="18" key="1">
    <citation type="submission" date="2018-03" db="EMBL/GenBank/DDBJ databases">
        <authorList>
            <person name="Guldener U."/>
        </authorList>
    </citation>
    <scope>NUCLEOTIDE SEQUENCE</scope>
</reference>
<dbReference type="Proteomes" id="UP001187682">
    <property type="component" value="Unassembled WGS sequence"/>
</dbReference>
<feature type="compositionally biased region" description="Polar residues" evidence="14">
    <location>
        <begin position="599"/>
        <end position="615"/>
    </location>
</feature>
<sequence>MDDHTYDVPWDSPPYARRHHSPSHTPHPDPAAAQIADPDTCRICRGESTPTEPLFYPCKCSGSIKYVHQDCLMEWLSHSQKKHCELCKTPFRFTKLYSPKMPSSLPTYIFFSHIAKYVFANLVMWMRALLVGSVWLFWVPYSMRRVWSLLFWLSDEGLGSLALTRNVTLEAGNATSGDISVINDASVLSTIASIAGNQTAAQLLMQNATALNDSLPANITAAARRLPYLILGALFPSLMAGNGTALSMEDVIAASTTEGTLFGNVKMLQKLTRKPPINRFVIKVLEGQVITILVIICFILVILVRDYVVQQQPEINMRAAFAAQDAARPEERRGAAAPPQAAGPVHAVVPLPEPQLVVIDSDDDDDDDLEWHSTDGEDEDDEPERDARTLVGETEEDFAQDTTRDQHHIPAHHIPATSRPADSAHDHSQGQSSSESEEGRPIWTPSTDTQGMKHSSNLPPLVVSMGLSDKYLRILEEAEGDRPILGDNRVPSADGLGGPAATRADQETSIEQESDGAVNGTMGPEQKDGVLGHALEGSNTLPTPADSDSEKRDSKGKSREVPPPELSHGVEFTYDTESSEDGDADKAPYSRRRAVSDGPQPQNYVNPLANNSWSFSPISGGSQSLGGPSGQTAGPSSVPLTPVEEDSDPLHSATPANAPVPIGDGSTNTAPWAEPTWEETETQAHGDEPQPDAVRTGDDEATAPQDDGPAPPAQENPPRPLWTIVADYLWGDVDDVIEDADDDAEPVNDVRNIDNQADLDEDPDEEEEPDIIGLDQDALDDIEDFEGIMELVGMRGPIVGLFQNALFCACLVFVAIFLCVFLPYNMGRTSVCLAANPMRLVRMLFALSKLVQDLVAVFVGALSLATLSALSVARRLFGMHEVSESINNSITYTWEITANASYRLSNEFLAELPIHTSEIQNFSALSHEALLTLKGHVATLFTGVWDLVIFLINSPILDIVASSAKAAFGLSLVAKDFGVAAASAILRPGAWIIDLDRAAPQLPVDPELAVWSGSDRFWAIMAGYISFAVTAGLYVSRWAPLSRSQVGQDWEASIVDVINQASGVTKVILIIGIEMLVFPLYCGLLMDVALLPLFEDATILSRYNFTINHPLTSMFVHWFVGTGYMFHFALFVSMCRKIMRKGVLYFIRDPDDPEFHPVRDVLERNFFTQLRKIMFSALVYGGLVLVCLGGVVWGLRLSSSNLLPIHYSSNEPVLEFPVDLLFYNFLMPLAVKVLRPSDALHSMYTWWYKRCGRMLRLTWFLFGKRQVDEEGTLVLPRGSPYLDLPWYRRIALKIDETEQVAPKSLGEIVTEMLPSTSSKRIPKPAALARLKQKLVRRGQLRADGRFVRAPASDQVRIPKARRVFLDVAEATQAPLAPSTTSDTDLYYSSQYELVYLPPNFRLRIFYFIFLIWVFAAVTGVGLTIVPLIVGRRLFKALLPDHVRTNDIYAFSIGIYVLGATAYSILRARTISRKVRGWAARAIGVLTGPGAATQAATLVLRTAQFVYAYFNVFVFFPLLASTLVELYVVIPLHTYLHPPGPAAGGSSAEAASGLHTVRAVQAWTLGLLYLKLASRALGAWDNSRLAIASRAIFRRGYLRPDVPLLTRAFVLPAVLIALVGILAPPLVVVPVIKRVFLERLGAPPGAAADDDPVSTALVHRISFLVTATAGLGAAVAWSLLGVFRGWKARVRDEAYLVGERLHNFGVAARRGVLGSDSRAPRRRAAA</sequence>
<keyword evidence="6 15" id="KW-0812">Transmembrane</keyword>
<evidence type="ECO:0000256" key="2">
    <source>
        <dbReference type="ARBA" id="ARBA00004141"/>
    </source>
</evidence>
<evidence type="ECO:0000256" key="3">
    <source>
        <dbReference type="ARBA" id="ARBA00004906"/>
    </source>
</evidence>
<dbReference type="EMBL" id="ONZQ02000010">
    <property type="protein sequence ID" value="SPO04581.1"/>
    <property type="molecule type" value="Genomic_DNA"/>
</dbReference>
<feature type="transmembrane region" description="Helical" evidence="15">
    <location>
        <begin position="1067"/>
        <end position="1094"/>
    </location>
</feature>
<accession>A0AAE8N195</accession>
<name>A0AAE8N195_9PEZI</name>
<dbReference type="InterPro" id="IPR013083">
    <property type="entry name" value="Znf_RING/FYVE/PHD"/>
</dbReference>
<keyword evidence="5" id="KW-0808">Transferase</keyword>
<dbReference type="PANTHER" id="PTHR13145:SF0">
    <property type="entry name" value="E3 UBIQUITIN-PROTEIN LIGASE MARCHF6"/>
    <property type="match status" value="1"/>
</dbReference>
<dbReference type="Pfam" id="PF23113">
    <property type="entry name" value="MARCHF6_C"/>
    <property type="match status" value="1"/>
</dbReference>
<evidence type="ECO:0000256" key="4">
    <source>
        <dbReference type="ARBA" id="ARBA00012483"/>
    </source>
</evidence>
<evidence type="ECO:0000256" key="10">
    <source>
        <dbReference type="ARBA" id="ARBA00022833"/>
    </source>
</evidence>
<evidence type="ECO:0000256" key="6">
    <source>
        <dbReference type="ARBA" id="ARBA00022692"/>
    </source>
</evidence>
<dbReference type="InterPro" id="IPR001841">
    <property type="entry name" value="Znf_RING"/>
</dbReference>
<keyword evidence="8 13" id="KW-0863">Zinc-finger</keyword>
<dbReference type="PROSITE" id="PS50089">
    <property type="entry name" value="ZF_RING_2"/>
    <property type="match status" value="1"/>
</dbReference>
<dbReference type="CDD" id="cd16702">
    <property type="entry name" value="RING_CH-C4HC3_MARCH6"/>
    <property type="match status" value="1"/>
</dbReference>
<dbReference type="Pfam" id="PF12906">
    <property type="entry name" value="RINGv"/>
    <property type="match status" value="1"/>
</dbReference>
<dbReference type="InterPro" id="IPR011016">
    <property type="entry name" value="Znf_RING-CH"/>
</dbReference>
<dbReference type="GO" id="GO:0061630">
    <property type="term" value="F:ubiquitin protein ligase activity"/>
    <property type="evidence" value="ECO:0007669"/>
    <property type="project" value="UniProtKB-EC"/>
</dbReference>
<feature type="compositionally biased region" description="Polar residues" evidence="14">
    <location>
        <begin position="444"/>
        <end position="458"/>
    </location>
</feature>
<feature type="compositionally biased region" description="Low complexity" evidence="14">
    <location>
        <begin position="335"/>
        <end position="350"/>
    </location>
</feature>
<dbReference type="EC" id="2.3.2.27" evidence="4"/>
<feature type="domain" description="RING-type" evidence="16">
    <location>
        <begin position="41"/>
        <end position="88"/>
    </location>
</feature>
<feature type="compositionally biased region" description="Basic and acidic residues" evidence="14">
    <location>
        <begin position="548"/>
        <end position="562"/>
    </location>
</feature>
<evidence type="ECO:0000256" key="7">
    <source>
        <dbReference type="ARBA" id="ARBA00022723"/>
    </source>
</evidence>
<keyword evidence="10" id="KW-0862">Zinc</keyword>
<feature type="region of interest" description="Disordered" evidence="14">
    <location>
        <begin position="413"/>
        <end position="462"/>
    </location>
</feature>
<feature type="compositionally biased region" description="Acidic residues" evidence="14">
    <location>
        <begin position="757"/>
        <end position="769"/>
    </location>
</feature>
<evidence type="ECO:0000259" key="17">
    <source>
        <dbReference type="PROSITE" id="PS51292"/>
    </source>
</evidence>
<evidence type="ECO:0000313" key="19">
    <source>
        <dbReference type="Proteomes" id="UP001187682"/>
    </source>
</evidence>
<evidence type="ECO:0000256" key="14">
    <source>
        <dbReference type="SAM" id="MobiDB-lite"/>
    </source>
</evidence>
<evidence type="ECO:0000259" key="16">
    <source>
        <dbReference type="PROSITE" id="PS50089"/>
    </source>
</evidence>
<dbReference type="GO" id="GO:0005789">
    <property type="term" value="C:endoplasmic reticulum membrane"/>
    <property type="evidence" value="ECO:0007669"/>
    <property type="project" value="TreeGrafter"/>
</dbReference>
<organism evidence="18 19">
    <name type="scientific">Cephalotrichum gorgonifer</name>
    <dbReference type="NCBI Taxonomy" id="2041049"/>
    <lineage>
        <taxon>Eukaryota</taxon>
        <taxon>Fungi</taxon>
        <taxon>Dikarya</taxon>
        <taxon>Ascomycota</taxon>
        <taxon>Pezizomycotina</taxon>
        <taxon>Sordariomycetes</taxon>
        <taxon>Hypocreomycetidae</taxon>
        <taxon>Microascales</taxon>
        <taxon>Microascaceae</taxon>
        <taxon>Cephalotrichum</taxon>
    </lineage>
</organism>
<dbReference type="SUPFAM" id="SSF57850">
    <property type="entry name" value="RING/U-box"/>
    <property type="match status" value="1"/>
</dbReference>
<keyword evidence="9" id="KW-0833">Ubl conjugation pathway</keyword>
<feature type="region of interest" description="Disordered" evidence="14">
    <location>
        <begin position="478"/>
        <end position="720"/>
    </location>
</feature>
<dbReference type="PROSITE" id="PS51292">
    <property type="entry name" value="ZF_RING_CH"/>
    <property type="match status" value="1"/>
</dbReference>
<comment type="caution">
    <text evidence="18">The sequence shown here is derived from an EMBL/GenBank/DDBJ whole genome shotgun (WGS) entry which is preliminary data.</text>
</comment>
<evidence type="ECO:0000256" key="15">
    <source>
        <dbReference type="SAM" id="Phobius"/>
    </source>
</evidence>
<evidence type="ECO:0000256" key="1">
    <source>
        <dbReference type="ARBA" id="ARBA00000900"/>
    </source>
</evidence>
<feature type="transmembrane region" description="Helical" evidence="15">
    <location>
        <begin position="1447"/>
        <end position="1465"/>
    </location>
</feature>
<feature type="transmembrane region" description="Helical" evidence="15">
    <location>
        <begin position="117"/>
        <end position="139"/>
    </location>
</feature>
<evidence type="ECO:0000256" key="5">
    <source>
        <dbReference type="ARBA" id="ARBA00022679"/>
    </source>
</evidence>
<evidence type="ECO:0000256" key="13">
    <source>
        <dbReference type="PROSITE-ProRule" id="PRU00175"/>
    </source>
</evidence>
<feature type="transmembrane region" description="Helical" evidence="15">
    <location>
        <begin position="280"/>
        <end position="304"/>
    </location>
</feature>
<keyword evidence="11 15" id="KW-1133">Transmembrane helix</keyword>
<proteinExistence type="predicted"/>
<evidence type="ECO:0000256" key="11">
    <source>
        <dbReference type="ARBA" id="ARBA00022989"/>
    </source>
</evidence>
<feature type="region of interest" description="Disordered" evidence="14">
    <location>
        <begin position="329"/>
        <end position="387"/>
    </location>
</feature>
<feature type="region of interest" description="Disordered" evidence="14">
    <location>
        <begin position="1"/>
        <end position="32"/>
    </location>
</feature>
<feature type="domain" description="RING-CH-type" evidence="17">
    <location>
        <begin position="33"/>
        <end position="94"/>
    </location>
</feature>
<comment type="subcellular location">
    <subcellularLocation>
        <location evidence="2">Membrane</location>
        <topology evidence="2">Multi-pass membrane protein</topology>
    </subcellularLocation>
</comment>
<gene>
    <name evidence="18" type="ORF">DNG_07266</name>
</gene>
<dbReference type="InterPro" id="IPR056521">
    <property type="entry name" value="MARCHF6-like_C"/>
</dbReference>
<feature type="transmembrane region" description="Helical" evidence="15">
    <location>
        <begin position="1114"/>
        <end position="1132"/>
    </location>
</feature>
<feature type="compositionally biased region" description="Pro residues" evidence="14">
    <location>
        <begin position="709"/>
        <end position="720"/>
    </location>
</feature>
<evidence type="ECO:0000256" key="12">
    <source>
        <dbReference type="ARBA" id="ARBA00023136"/>
    </source>
</evidence>
<protein>
    <recommendedName>
        <fullName evidence="4">RING-type E3 ubiquitin transferase</fullName>
        <ecNumber evidence="4">2.3.2.27</ecNumber>
    </recommendedName>
</protein>
<feature type="transmembrane region" description="Helical" evidence="15">
    <location>
        <begin position="1477"/>
        <end position="1499"/>
    </location>
</feature>
<feature type="transmembrane region" description="Helical" evidence="15">
    <location>
        <begin position="1505"/>
        <end position="1529"/>
    </location>
</feature>
<dbReference type="FunFam" id="3.30.40.10:FF:000287">
    <property type="entry name" value="RING finger membrane protein"/>
    <property type="match status" value="1"/>
</dbReference>
<evidence type="ECO:0000256" key="8">
    <source>
        <dbReference type="ARBA" id="ARBA00022771"/>
    </source>
</evidence>
<comment type="pathway">
    <text evidence="3">Protein modification; protein ubiquitination.</text>
</comment>
<dbReference type="Gene3D" id="3.30.40.10">
    <property type="entry name" value="Zinc/RING finger domain, C3HC4 (zinc finger)"/>
    <property type="match status" value="1"/>
</dbReference>
<feature type="region of interest" description="Disordered" evidence="14">
    <location>
        <begin position="740"/>
        <end position="769"/>
    </location>
</feature>
<evidence type="ECO:0000313" key="18">
    <source>
        <dbReference type="EMBL" id="SPO04581.1"/>
    </source>
</evidence>
<feature type="transmembrane region" description="Helical" evidence="15">
    <location>
        <begin position="1603"/>
        <end position="1626"/>
    </location>
</feature>
<evidence type="ECO:0000256" key="9">
    <source>
        <dbReference type="ARBA" id="ARBA00022786"/>
    </source>
</evidence>
<dbReference type="PANTHER" id="PTHR13145">
    <property type="entry name" value="SSM4 PROTEIN"/>
    <property type="match status" value="1"/>
</dbReference>